<dbReference type="InterPro" id="IPR000524">
    <property type="entry name" value="Tscrpt_reg_HTH_GntR"/>
</dbReference>
<feature type="domain" description="HTH gntR-type" evidence="4">
    <location>
        <begin position="6"/>
        <end position="73"/>
    </location>
</feature>
<gene>
    <name evidence="5" type="ORF">SAMN04488563_2403</name>
</gene>
<dbReference type="PANTHER" id="PTHR43537">
    <property type="entry name" value="TRANSCRIPTIONAL REGULATOR, GNTR FAMILY"/>
    <property type="match status" value="1"/>
</dbReference>
<evidence type="ECO:0000256" key="2">
    <source>
        <dbReference type="ARBA" id="ARBA00023125"/>
    </source>
</evidence>
<dbReference type="RefSeq" id="WP_046768545.1">
    <property type="nucleotide sequence ID" value="NZ_KQ061226.1"/>
</dbReference>
<dbReference type="SMART" id="SM00345">
    <property type="entry name" value="HTH_GNTR"/>
    <property type="match status" value="1"/>
</dbReference>
<dbReference type="SUPFAM" id="SSF46785">
    <property type="entry name" value="Winged helix' DNA-binding domain"/>
    <property type="match status" value="1"/>
</dbReference>
<dbReference type="Pfam" id="PF00392">
    <property type="entry name" value="GntR"/>
    <property type="match status" value="1"/>
</dbReference>
<dbReference type="GO" id="GO:0003677">
    <property type="term" value="F:DNA binding"/>
    <property type="evidence" value="ECO:0007669"/>
    <property type="project" value="UniProtKB-KW"/>
</dbReference>
<evidence type="ECO:0000313" key="6">
    <source>
        <dbReference type="Proteomes" id="UP000182977"/>
    </source>
</evidence>
<protein>
    <submittedName>
        <fullName evidence="5">DNA-binding transcriptional regulator, GntR family</fullName>
    </submittedName>
</protein>
<proteinExistence type="predicted"/>
<dbReference type="PROSITE" id="PS50949">
    <property type="entry name" value="HTH_GNTR"/>
    <property type="match status" value="1"/>
</dbReference>
<dbReference type="SMART" id="SM00895">
    <property type="entry name" value="FCD"/>
    <property type="match status" value="1"/>
</dbReference>
<dbReference type="Proteomes" id="UP000182977">
    <property type="component" value="Chromosome I"/>
</dbReference>
<dbReference type="AlphaFoldDB" id="A0A1H2J8J9"/>
<keyword evidence="6" id="KW-1185">Reference proteome</keyword>
<accession>A0A1H2J8J9</accession>
<evidence type="ECO:0000313" key="5">
    <source>
        <dbReference type="EMBL" id="SDU52496.1"/>
    </source>
</evidence>
<evidence type="ECO:0000256" key="1">
    <source>
        <dbReference type="ARBA" id="ARBA00023015"/>
    </source>
</evidence>
<dbReference type="Gene3D" id="1.10.10.10">
    <property type="entry name" value="Winged helix-like DNA-binding domain superfamily/Winged helix DNA-binding domain"/>
    <property type="match status" value="1"/>
</dbReference>
<evidence type="ECO:0000256" key="3">
    <source>
        <dbReference type="ARBA" id="ARBA00023163"/>
    </source>
</evidence>
<dbReference type="Gene3D" id="1.20.120.530">
    <property type="entry name" value="GntR ligand-binding domain-like"/>
    <property type="match status" value="1"/>
</dbReference>
<dbReference type="EMBL" id="LT629791">
    <property type="protein sequence ID" value="SDU52496.1"/>
    <property type="molecule type" value="Genomic_DNA"/>
</dbReference>
<dbReference type="InterPro" id="IPR036388">
    <property type="entry name" value="WH-like_DNA-bd_sf"/>
</dbReference>
<evidence type="ECO:0000259" key="4">
    <source>
        <dbReference type="PROSITE" id="PS50949"/>
    </source>
</evidence>
<dbReference type="Pfam" id="PF07729">
    <property type="entry name" value="FCD"/>
    <property type="match status" value="1"/>
</dbReference>
<reference evidence="6" key="1">
    <citation type="submission" date="2016-10" db="EMBL/GenBank/DDBJ databases">
        <authorList>
            <person name="Varghese N."/>
            <person name="Submissions S."/>
        </authorList>
    </citation>
    <scope>NUCLEOTIDE SEQUENCE [LARGE SCALE GENOMIC DNA]</scope>
    <source>
        <strain evidence="6">DSM 45079</strain>
    </source>
</reference>
<dbReference type="GO" id="GO:0003700">
    <property type="term" value="F:DNA-binding transcription factor activity"/>
    <property type="evidence" value="ECO:0007669"/>
    <property type="project" value="InterPro"/>
</dbReference>
<dbReference type="PANTHER" id="PTHR43537:SF24">
    <property type="entry name" value="GLUCONATE OPERON TRANSCRIPTIONAL REPRESSOR"/>
    <property type="match status" value="1"/>
</dbReference>
<sequence length="220" mass="23707">MPNDERTLAQSAYGDIRALIVDGELPPGTKLIVRLLSERLGLSATPIKSALAALERDGFLVAIPHRGFHVPQVGLRDMLEIYELREMLDGVAARRVARSPSAAEFVRTVLDPLLAKQREHGGSGDLAGLRDLDAEFHRAIWHASGNGRLARVADNLSGQVRLAWSGRPSGGIGRTLREHEAITAAIAAGDPVAAERASRAHVRRSVAAYERALVRPDGGR</sequence>
<keyword evidence="1" id="KW-0805">Transcription regulation</keyword>
<keyword evidence="2 5" id="KW-0238">DNA-binding</keyword>
<dbReference type="InterPro" id="IPR011711">
    <property type="entry name" value="GntR_C"/>
</dbReference>
<name>A0A1H2J8J9_9ACTN</name>
<dbReference type="OrthoDB" id="5182935at2"/>
<organism evidence="5 6">
    <name type="scientific">Jiangella alkaliphila</name>
    <dbReference type="NCBI Taxonomy" id="419479"/>
    <lineage>
        <taxon>Bacteria</taxon>
        <taxon>Bacillati</taxon>
        <taxon>Actinomycetota</taxon>
        <taxon>Actinomycetes</taxon>
        <taxon>Jiangellales</taxon>
        <taxon>Jiangellaceae</taxon>
        <taxon>Jiangella</taxon>
    </lineage>
</organism>
<keyword evidence="3" id="KW-0804">Transcription</keyword>
<dbReference type="SUPFAM" id="SSF48008">
    <property type="entry name" value="GntR ligand-binding domain-like"/>
    <property type="match status" value="1"/>
</dbReference>
<dbReference type="InterPro" id="IPR008920">
    <property type="entry name" value="TF_FadR/GntR_C"/>
</dbReference>
<dbReference type="CDD" id="cd07377">
    <property type="entry name" value="WHTH_GntR"/>
    <property type="match status" value="1"/>
</dbReference>
<dbReference type="STRING" id="419479.SAMN04488563_2403"/>
<dbReference type="InterPro" id="IPR036390">
    <property type="entry name" value="WH_DNA-bd_sf"/>
</dbReference>